<dbReference type="PATRIC" id="fig|859350.6.peg.1466"/>
<feature type="transmembrane region" description="Helical" evidence="5">
    <location>
        <begin position="120"/>
        <end position="138"/>
    </location>
</feature>
<dbReference type="EMBL" id="AEXL02000120">
    <property type="protein sequence ID" value="EIJ65455.1"/>
    <property type="molecule type" value="Genomic_DNA"/>
</dbReference>
<evidence type="ECO:0000256" key="1">
    <source>
        <dbReference type="ARBA" id="ARBA00004141"/>
    </source>
</evidence>
<proteinExistence type="predicted"/>
<keyword evidence="4 5" id="KW-0472">Membrane</keyword>
<evidence type="ECO:0000256" key="3">
    <source>
        <dbReference type="ARBA" id="ARBA00022989"/>
    </source>
</evidence>
<accession>I3D162</accession>
<sequence length="210" mass="24080">MFTEIMMIGGLFWSATYILIIRRGFKDKTFGMPMAALCANISWEMIFAFFTPHDPPQLYVNYIWFSLDAVIVMQFLKYGKKEFTNISKWQFFSIFGLGMAIAIPMILAVNDQLEDNVGAYAAFGQNLMMSILFVSMLINRKGIEGQSLYIALFKMIGTGLSSLAFYLYRPIAQDSILLQFLFIAIFVLDLIYVIGIFQKCKQFTSPVKRF</sequence>
<feature type="transmembrane region" description="Helical" evidence="5">
    <location>
        <begin position="91"/>
        <end position="108"/>
    </location>
</feature>
<dbReference type="RefSeq" id="WP_008300425.1">
    <property type="nucleotide sequence ID" value="NZ_AEXL02000120.1"/>
</dbReference>
<dbReference type="PANTHER" id="PTHR42038">
    <property type="match status" value="1"/>
</dbReference>
<dbReference type="Pfam" id="PF25129">
    <property type="entry name" value="Pyr4-TMTC"/>
    <property type="match status" value="1"/>
</dbReference>
<protein>
    <submittedName>
        <fullName evidence="6">Membrane protein</fullName>
    </submittedName>
</protein>
<organism evidence="6 7">
    <name type="scientific">Candidatus Nitrosopumilus salarius BD31</name>
    <dbReference type="NCBI Taxonomy" id="859350"/>
    <lineage>
        <taxon>Archaea</taxon>
        <taxon>Nitrososphaerota</taxon>
        <taxon>Nitrososphaeria</taxon>
        <taxon>Nitrosopumilales</taxon>
        <taxon>Nitrosopumilaceae</taxon>
        <taxon>Nitrosopumilus</taxon>
    </lineage>
</organism>
<evidence type="ECO:0000313" key="7">
    <source>
        <dbReference type="Proteomes" id="UP000003423"/>
    </source>
</evidence>
<dbReference type="GO" id="GO:0016020">
    <property type="term" value="C:membrane"/>
    <property type="evidence" value="ECO:0007669"/>
    <property type="project" value="UniProtKB-SubCell"/>
</dbReference>
<feature type="transmembrane region" description="Helical" evidence="5">
    <location>
        <begin position="62"/>
        <end position="79"/>
    </location>
</feature>
<comment type="caution">
    <text evidence="6">The sequence shown here is derived from an EMBL/GenBank/DDBJ whole genome shotgun (WGS) entry which is preliminary data.</text>
</comment>
<reference evidence="6 7" key="1">
    <citation type="journal article" date="2012" name="J. Bacteriol.">
        <title>Genome sequence of "Candidatus Nitrosopumilus salaria" BD31, an ammonia-oxidizing archaeon from the San Francisco Bay estuary.</title>
        <authorList>
            <person name="Mosier A.C."/>
            <person name="Allen E.E."/>
            <person name="Kim M."/>
            <person name="Ferriera S."/>
            <person name="Francis C.A."/>
        </authorList>
    </citation>
    <scope>NUCLEOTIDE SEQUENCE [LARGE SCALE GENOMIC DNA]</scope>
    <source>
        <strain evidence="6 7">BD31</strain>
    </source>
</reference>
<keyword evidence="2 5" id="KW-0812">Transmembrane</keyword>
<feature type="transmembrane region" description="Helical" evidence="5">
    <location>
        <begin position="32"/>
        <end position="50"/>
    </location>
</feature>
<evidence type="ECO:0000256" key="4">
    <source>
        <dbReference type="ARBA" id="ARBA00023136"/>
    </source>
</evidence>
<keyword evidence="3 5" id="KW-1133">Transmembrane helix</keyword>
<feature type="transmembrane region" description="Helical" evidence="5">
    <location>
        <begin position="6"/>
        <end position="25"/>
    </location>
</feature>
<evidence type="ECO:0000313" key="6">
    <source>
        <dbReference type="EMBL" id="EIJ65455.1"/>
    </source>
</evidence>
<name>I3D162_9ARCH</name>
<feature type="transmembrane region" description="Helical" evidence="5">
    <location>
        <begin position="150"/>
        <end position="169"/>
    </location>
</feature>
<evidence type="ECO:0000256" key="2">
    <source>
        <dbReference type="ARBA" id="ARBA00022692"/>
    </source>
</evidence>
<gene>
    <name evidence="6" type="ORF">BD31_I0701</name>
</gene>
<dbReference type="OrthoDB" id="11980at2157"/>
<dbReference type="InterPro" id="IPR039020">
    <property type="entry name" value="PaxB-like"/>
</dbReference>
<dbReference type="PANTHER" id="PTHR42038:SF2">
    <property type="entry name" value="TERPENE CYCLASE AUSL"/>
    <property type="match status" value="1"/>
</dbReference>
<comment type="subcellular location">
    <subcellularLocation>
        <location evidence="1">Membrane</location>
        <topology evidence="1">Multi-pass membrane protein</topology>
    </subcellularLocation>
</comment>
<dbReference type="GO" id="GO:0016829">
    <property type="term" value="F:lyase activity"/>
    <property type="evidence" value="ECO:0007669"/>
    <property type="project" value="InterPro"/>
</dbReference>
<dbReference type="AlphaFoldDB" id="I3D162"/>
<feature type="transmembrane region" description="Helical" evidence="5">
    <location>
        <begin position="175"/>
        <end position="197"/>
    </location>
</feature>
<keyword evidence="7" id="KW-1185">Reference proteome</keyword>
<evidence type="ECO:0000256" key="5">
    <source>
        <dbReference type="SAM" id="Phobius"/>
    </source>
</evidence>
<dbReference type="Proteomes" id="UP000003423">
    <property type="component" value="Unassembled WGS sequence"/>
</dbReference>